<gene>
    <name evidence="3" type="ORF">E0Z10_g3224</name>
</gene>
<evidence type="ECO:0000256" key="2">
    <source>
        <dbReference type="ARBA" id="ARBA00005830"/>
    </source>
</evidence>
<dbReference type="GO" id="GO:0046872">
    <property type="term" value="F:metal ion binding"/>
    <property type="evidence" value="ECO:0007669"/>
    <property type="project" value="UniProtKB-ARBA"/>
</dbReference>
<evidence type="ECO:0000313" key="3">
    <source>
        <dbReference type="EMBL" id="TGJ85580.1"/>
    </source>
</evidence>
<evidence type="ECO:0000313" key="4">
    <source>
        <dbReference type="Proteomes" id="UP000297716"/>
    </source>
</evidence>
<accession>A0A4Z0Z219</accession>
<name>A0A4Z0Z219_9PEZI</name>
<comment type="cofactor">
    <cofactor evidence="1">
        <name>Fe cation</name>
        <dbReference type="ChEBI" id="CHEBI:24875"/>
    </cofactor>
</comment>
<dbReference type="STRING" id="37992.A0A4Z0Z219"/>
<reference evidence="3 4" key="1">
    <citation type="submission" date="2019-03" db="EMBL/GenBank/DDBJ databases">
        <title>Draft genome sequence of Xylaria hypoxylon DSM 108379, a ubiquitous saprotrophic-parasitic fungi on hardwood.</title>
        <authorList>
            <person name="Buettner E."/>
            <person name="Leonhardt S."/>
            <person name="Gebauer A.M."/>
            <person name="Liers C."/>
            <person name="Hofrichter M."/>
            <person name="Kellner H."/>
        </authorList>
    </citation>
    <scope>NUCLEOTIDE SEQUENCE [LARGE SCALE GENOMIC DNA]</scope>
    <source>
        <strain evidence="3 4">DSM 108379</strain>
    </source>
</reference>
<dbReference type="Gene3D" id="2.60.120.620">
    <property type="entry name" value="q2cbj1_9rhob like domain"/>
    <property type="match status" value="1"/>
</dbReference>
<proteinExistence type="inferred from homology"/>
<keyword evidence="4" id="KW-1185">Reference proteome</keyword>
<dbReference type="EMBL" id="SKBN01000043">
    <property type="protein sequence ID" value="TGJ85580.1"/>
    <property type="molecule type" value="Genomic_DNA"/>
</dbReference>
<sequence length="281" mass="32027">MNGTRDETNIDKYADVKAHFNEHGWAVVPSVLSKERAANILTKLWEVAVIQETRGYTQFNPFMDPNVSNVRIWYQPEIHNIFAELSFNPVALELIEAGLGHRPILSNFNTNIARPGSESMALHSDQSLTYPGPWHHTWVVNAVWCLTDVREENGATMYLPGSHKFTNRQQVPQNAPELLVPFNAKAGDLLLMSGALWHTSGANRTKDEDRAMLFGYYTSPHLRTQVNWTAKIARNIQDQMTPEQRRLLCIDDMVDLSAEGDFRYLKKQYPDQEKAKEASTE</sequence>
<dbReference type="OrthoDB" id="445007at2759"/>
<dbReference type="GO" id="GO:0016491">
    <property type="term" value="F:oxidoreductase activity"/>
    <property type="evidence" value="ECO:0007669"/>
    <property type="project" value="UniProtKB-ARBA"/>
</dbReference>
<protein>
    <recommendedName>
        <fullName evidence="5">Phytanoyl-CoA dioxygenase</fullName>
    </recommendedName>
</protein>
<dbReference type="PANTHER" id="PTHR20883:SF48">
    <property type="entry name" value="ECTOINE DIOXYGENASE"/>
    <property type="match status" value="1"/>
</dbReference>
<organism evidence="3 4">
    <name type="scientific">Xylaria hypoxylon</name>
    <dbReference type="NCBI Taxonomy" id="37992"/>
    <lineage>
        <taxon>Eukaryota</taxon>
        <taxon>Fungi</taxon>
        <taxon>Dikarya</taxon>
        <taxon>Ascomycota</taxon>
        <taxon>Pezizomycotina</taxon>
        <taxon>Sordariomycetes</taxon>
        <taxon>Xylariomycetidae</taxon>
        <taxon>Xylariales</taxon>
        <taxon>Xylariaceae</taxon>
        <taxon>Xylaria</taxon>
    </lineage>
</organism>
<evidence type="ECO:0008006" key="5">
    <source>
        <dbReference type="Google" id="ProtNLM"/>
    </source>
</evidence>
<comment type="similarity">
    <text evidence="2">Belongs to the PhyH family.</text>
</comment>
<dbReference type="Pfam" id="PF05721">
    <property type="entry name" value="PhyH"/>
    <property type="match status" value="1"/>
</dbReference>
<dbReference type="Proteomes" id="UP000297716">
    <property type="component" value="Unassembled WGS sequence"/>
</dbReference>
<dbReference type="AlphaFoldDB" id="A0A4Z0Z219"/>
<dbReference type="SUPFAM" id="SSF51197">
    <property type="entry name" value="Clavaminate synthase-like"/>
    <property type="match status" value="1"/>
</dbReference>
<comment type="caution">
    <text evidence="3">The sequence shown here is derived from an EMBL/GenBank/DDBJ whole genome shotgun (WGS) entry which is preliminary data.</text>
</comment>
<evidence type="ECO:0000256" key="1">
    <source>
        <dbReference type="ARBA" id="ARBA00001962"/>
    </source>
</evidence>
<dbReference type="PANTHER" id="PTHR20883">
    <property type="entry name" value="PHYTANOYL-COA DIOXYGENASE DOMAIN CONTAINING 1"/>
    <property type="match status" value="1"/>
</dbReference>
<dbReference type="InterPro" id="IPR008775">
    <property type="entry name" value="Phytyl_CoA_dOase-like"/>
</dbReference>